<accession>A0AA40DLD6</accession>
<keyword evidence="1" id="KW-0479">Metal-binding</keyword>
<dbReference type="GO" id="GO:0008270">
    <property type="term" value="F:zinc ion binding"/>
    <property type="evidence" value="ECO:0007669"/>
    <property type="project" value="UniProtKB-KW"/>
</dbReference>
<evidence type="ECO:0000313" key="5">
    <source>
        <dbReference type="Proteomes" id="UP001172102"/>
    </source>
</evidence>
<keyword evidence="5" id="KW-1185">Reference proteome</keyword>
<evidence type="ECO:0000256" key="1">
    <source>
        <dbReference type="PROSITE-ProRule" id="PRU00042"/>
    </source>
</evidence>
<name>A0AA40DLD6_9PEZI</name>
<protein>
    <recommendedName>
        <fullName evidence="3">C2H2-type domain-containing protein</fullName>
    </recommendedName>
</protein>
<feature type="domain" description="C2H2-type" evidence="3">
    <location>
        <begin position="37"/>
        <end position="64"/>
    </location>
</feature>
<sequence length="73" mass="8197">MLVHIIEDDCYLFSQGRQSKRSHAPNAMEPAKPTSSKTCARCGQAFNTRNKLMRHLFPHPPSLPYSGTEPLLS</sequence>
<organism evidence="4 5">
    <name type="scientific">Lasiosphaeris hirsuta</name>
    <dbReference type="NCBI Taxonomy" id="260670"/>
    <lineage>
        <taxon>Eukaryota</taxon>
        <taxon>Fungi</taxon>
        <taxon>Dikarya</taxon>
        <taxon>Ascomycota</taxon>
        <taxon>Pezizomycotina</taxon>
        <taxon>Sordariomycetes</taxon>
        <taxon>Sordariomycetidae</taxon>
        <taxon>Sordariales</taxon>
        <taxon>Lasiosphaeriaceae</taxon>
        <taxon>Lasiosphaeris</taxon>
    </lineage>
</organism>
<comment type="caution">
    <text evidence="4">The sequence shown here is derived from an EMBL/GenBank/DDBJ whole genome shotgun (WGS) entry which is preliminary data.</text>
</comment>
<proteinExistence type="predicted"/>
<dbReference type="InterPro" id="IPR013087">
    <property type="entry name" value="Znf_C2H2_type"/>
</dbReference>
<evidence type="ECO:0000256" key="2">
    <source>
        <dbReference type="SAM" id="MobiDB-lite"/>
    </source>
</evidence>
<gene>
    <name evidence="4" type="ORF">B0H67DRAFT_594279</name>
</gene>
<keyword evidence="1" id="KW-0863">Zinc-finger</keyword>
<dbReference type="Gene3D" id="3.30.160.60">
    <property type="entry name" value="Classic Zinc Finger"/>
    <property type="match status" value="1"/>
</dbReference>
<dbReference type="PROSITE" id="PS50157">
    <property type="entry name" value="ZINC_FINGER_C2H2_2"/>
    <property type="match status" value="1"/>
</dbReference>
<dbReference type="EMBL" id="JAUKUA010000007">
    <property type="protein sequence ID" value="KAK0705531.1"/>
    <property type="molecule type" value="Genomic_DNA"/>
</dbReference>
<evidence type="ECO:0000313" key="4">
    <source>
        <dbReference type="EMBL" id="KAK0705531.1"/>
    </source>
</evidence>
<dbReference type="PROSITE" id="PS00028">
    <property type="entry name" value="ZINC_FINGER_C2H2_1"/>
    <property type="match status" value="1"/>
</dbReference>
<feature type="region of interest" description="Disordered" evidence="2">
    <location>
        <begin position="17"/>
        <end position="39"/>
    </location>
</feature>
<dbReference type="Proteomes" id="UP001172102">
    <property type="component" value="Unassembled WGS sequence"/>
</dbReference>
<dbReference type="AlphaFoldDB" id="A0AA40DLD6"/>
<evidence type="ECO:0000259" key="3">
    <source>
        <dbReference type="PROSITE" id="PS50157"/>
    </source>
</evidence>
<keyword evidence="1" id="KW-0862">Zinc</keyword>
<reference evidence="4" key="1">
    <citation type="submission" date="2023-06" db="EMBL/GenBank/DDBJ databases">
        <title>Genome-scale phylogeny and comparative genomics of the fungal order Sordariales.</title>
        <authorList>
            <consortium name="Lawrence Berkeley National Laboratory"/>
            <person name="Hensen N."/>
            <person name="Bonometti L."/>
            <person name="Westerberg I."/>
            <person name="Brannstrom I.O."/>
            <person name="Guillou S."/>
            <person name="Cros-Aarteil S."/>
            <person name="Calhoun S."/>
            <person name="Haridas S."/>
            <person name="Kuo A."/>
            <person name="Mondo S."/>
            <person name="Pangilinan J."/>
            <person name="Riley R."/>
            <person name="Labutti K."/>
            <person name="Andreopoulos B."/>
            <person name="Lipzen A."/>
            <person name="Chen C."/>
            <person name="Yanf M."/>
            <person name="Daum C."/>
            <person name="Ng V."/>
            <person name="Clum A."/>
            <person name="Steindorff A."/>
            <person name="Ohm R."/>
            <person name="Martin F."/>
            <person name="Silar P."/>
            <person name="Natvig D."/>
            <person name="Lalanne C."/>
            <person name="Gautier V."/>
            <person name="Ament-Velasquez S.L."/>
            <person name="Kruys A."/>
            <person name="Hutchinson M.I."/>
            <person name="Powell A.J."/>
            <person name="Barry K."/>
            <person name="Miller A.N."/>
            <person name="Grigoriev I.V."/>
            <person name="Debuchy R."/>
            <person name="Gladieux P."/>
            <person name="Thoren M.H."/>
            <person name="Johannesson H."/>
        </authorList>
    </citation>
    <scope>NUCLEOTIDE SEQUENCE</scope>
    <source>
        <strain evidence="4">SMH4607-1</strain>
    </source>
</reference>